<dbReference type="InterPro" id="IPR003660">
    <property type="entry name" value="HAMP_dom"/>
</dbReference>
<evidence type="ECO:0000256" key="3">
    <source>
        <dbReference type="ARBA" id="ARBA00022553"/>
    </source>
</evidence>
<dbReference type="InterPro" id="IPR036890">
    <property type="entry name" value="HATPase_C_sf"/>
</dbReference>
<dbReference type="PROSITE" id="PS50885">
    <property type="entry name" value="HAMP"/>
    <property type="match status" value="7"/>
</dbReference>
<dbReference type="Pfam" id="PF02518">
    <property type="entry name" value="HATPase_c"/>
    <property type="match status" value="1"/>
</dbReference>
<evidence type="ECO:0000256" key="8">
    <source>
        <dbReference type="ARBA" id="ARBA00022840"/>
    </source>
</evidence>
<dbReference type="SMART" id="SM00388">
    <property type="entry name" value="HisKA"/>
    <property type="match status" value="1"/>
</dbReference>
<dbReference type="GO" id="GO:0005524">
    <property type="term" value="F:ATP binding"/>
    <property type="evidence" value="ECO:0007669"/>
    <property type="project" value="UniProtKB-KW"/>
</dbReference>
<keyword evidence="3 10" id="KW-0597">Phosphoprotein</keyword>
<dbReference type="SUPFAM" id="SSF47384">
    <property type="entry name" value="Homodimeric domain of signal transducing histidine kinase"/>
    <property type="match status" value="1"/>
</dbReference>
<keyword evidence="9" id="KW-0902">Two-component regulatory system</keyword>
<feature type="compositionally biased region" description="Pro residues" evidence="11">
    <location>
        <begin position="47"/>
        <end position="58"/>
    </location>
</feature>
<keyword evidence="7 15" id="KW-0418">Kinase</keyword>
<evidence type="ECO:0000259" key="12">
    <source>
        <dbReference type="PROSITE" id="PS50109"/>
    </source>
</evidence>
<feature type="domain" description="Response regulatory" evidence="13">
    <location>
        <begin position="1235"/>
        <end position="1359"/>
    </location>
</feature>
<evidence type="ECO:0000256" key="11">
    <source>
        <dbReference type="SAM" id="MobiDB-lite"/>
    </source>
</evidence>
<dbReference type="SUPFAM" id="SSF58104">
    <property type="entry name" value="Methyl-accepting chemotaxis protein (MCP) signaling domain"/>
    <property type="match status" value="2"/>
</dbReference>
<sequence>MASHPFTAHLVAVLSIYELGPVRPVRALPSRSSRSSRSRHARALSVPPLPTSPPPPPEYAGAAPLPRYDGPRDWQTDAVERALGRIAARMYAAEAQLHEPHENGLKRTVEPCDPATPVPRKRPGTIDLSTLEPVARPAPRSAPSSSMAALSCPTCGRPTQPASDVIHAPGPLDVVTPGIPLGDALGLGDDDTGSPLVLPPGPLSAAAFESGMSAVEELKLLKAQVQDVARVCKAVAEGDLSQKITVPVQGPVMVQLKDVINTMVTRVSLEVGTEGRLGGQAIVRDVRGTWSELTTVVNRLAANLTSQVRGIAEVTKAVAKGDLSKQIGVDAKGEILELKNTVNTMVVRLRMFAGEVTRVALDVGSRGILGGQAYVPDVEGVWQELTDNVNRMCSNLTNQVRSIALVTTAVAEGDLTRKIEIEVEGEMLTLKNTVNSMVDQLSTFASEVTRVALEVGSMGILGGQAQVEGVKGTWADLTRNVNVSRLPEQFPRSQDQNMASNLTNQVRSIAKVTTAVAHGDLRQFVEVDVQGEMLMLKNTVNSMVAQLDTLASEVSRVALEVGIEGKLGGQAVVQGVEGVWKVLTDNVNLMALNLTTQVRSIAAVTTAVARGDLSKNIDVDVKGEILDLKITVNRMTDSLRIFAAEVTRVAREVGTLGRLGGQAFVPGVAGVWKDLTDNVNVMAANVSRWLALATADWLQLTLQVRAIARVTTAVSVGDLTTKVEGIDVAGEILDLVNTINGMVDQLAVFAAEVTRVAREVGTEGRLGVQARVEGMQGSWQAITVSVNTMAANLTSQVRGFAQISAAATDGDFTRFITVEASGEMDSLKTQINQMVYNLRESIQRNTAAREAAELANRSKSEFLANMSHEIRTPMNGIIGMTDLTLDTELTRTQKENLLLVHQLAKSLLLIIDDILDISKIEAGRMTMEQVTYSLRGTAFGILKTLVVRAHQQNLNLFYEVDPEIPDQVIGDSLRLRQVITNLVGNAIKFTPSKPNNKGMVCLSCKLISMDEHNVTVRFCVEDTGIGIKQDKLAIIFDTFCQADGSTTREYGGTGLGLSISKRLVSLMNGQMWVESEVGVGSRFYFTITAEISRPNTAQSLQKVAMYKDRTILFVDTLGDRSGVAERIEELQLRPFVVRDISQVADKSKIPFIDTVIVDSLEVTEKLRELDHLRYTPAVLLTPIMPKLNLTWCLENFISGHVATPSSLDDLAEALAKGLEANASQPEVTPSDVAYDILLAEDNVVNQRVAVKILEKFGHTVQIAENGQYAVDAVKTRFEENNMFDVILMDVSMPFMGGMEATEIIRAFEKEKSIRRTPIIALTAHAMIGDRERCIQAGMDEHVTKPLRRADLMSAVKRLVSPPGPH</sequence>
<dbReference type="PANTHER" id="PTHR45339:SF1">
    <property type="entry name" value="HYBRID SIGNAL TRANSDUCTION HISTIDINE KINASE J"/>
    <property type="match status" value="1"/>
</dbReference>
<dbReference type="InterPro" id="IPR003594">
    <property type="entry name" value="HATPase_dom"/>
</dbReference>
<dbReference type="EC" id="2.7.13.3" evidence="2"/>
<accession>A0A5N5QL69</accession>
<dbReference type="InterPro" id="IPR004358">
    <property type="entry name" value="Sig_transdc_His_kin-like_C"/>
</dbReference>
<dbReference type="GO" id="GO:0016020">
    <property type="term" value="C:membrane"/>
    <property type="evidence" value="ECO:0007669"/>
    <property type="project" value="InterPro"/>
</dbReference>
<dbReference type="FunFam" id="1.20.120.1530:FF:000002">
    <property type="entry name" value="Two-component osmosensing histidine kinase"/>
    <property type="match status" value="2"/>
</dbReference>
<dbReference type="CDD" id="cd17546">
    <property type="entry name" value="REC_hyHK_CKI1_RcsC-like"/>
    <property type="match status" value="1"/>
</dbReference>
<dbReference type="CDD" id="cd06225">
    <property type="entry name" value="HAMP"/>
    <property type="match status" value="5"/>
</dbReference>
<feature type="domain" description="HAMP" evidence="14">
    <location>
        <begin position="592"/>
        <end position="644"/>
    </location>
</feature>
<dbReference type="SMART" id="SM00448">
    <property type="entry name" value="REC"/>
    <property type="match status" value="1"/>
</dbReference>
<evidence type="ECO:0000259" key="14">
    <source>
        <dbReference type="PROSITE" id="PS50885"/>
    </source>
</evidence>
<dbReference type="SMART" id="SM00304">
    <property type="entry name" value="HAMP"/>
    <property type="match status" value="7"/>
</dbReference>
<dbReference type="Gene3D" id="3.30.565.10">
    <property type="entry name" value="Histidine kinase-like ATPase, C-terminal domain"/>
    <property type="match status" value="1"/>
</dbReference>
<dbReference type="InterPro" id="IPR003661">
    <property type="entry name" value="HisK_dim/P_dom"/>
</dbReference>
<feature type="domain" description="HAMP" evidence="14">
    <location>
        <begin position="698"/>
        <end position="751"/>
    </location>
</feature>
<feature type="modified residue" description="4-aspartylphosphate" evidence="10">
    <location>
        <position position="1289"/>
    </location>
</feature>
<dbReference type="EMBL" id="SSOP01000069">
    <property type="protein sequence ID" value="KAB5592313.1"/>
    <property type="molecule type" value="Genomic_DNA"/>
</dbReference>
<evidence type="ECO:0000256" key="7">
    <source>
        <dbReference type="ARBA" id="ARBA00022777"/>
    </source>
</evidence>
<dbReference type="SMART" id="SM00387">
    <property type="entry name" value="HATPase_c"/>
    <property type="match status" value="1"/>
</dbReference>
<gene>
    <name evidence="15" type="ORF">CTheo_4243</name>
</gene>
<dbReference type="GO" id="GO:0000155">
    <property type="term" value="F:phosphorelay sensor kinase activity"/>
    <property type="evidence" value="ECO:0007669"/>
    <property type="project" value="InterPro"/>
</dbReference>
<protein>
    <recommendedName>
        <fullName evidence="2">histidine kinase</fullName>
        <ecNumber evidence="2">2.7.13.3</ecNumber>
    </recommendedName>
</protein>
<dbReference type="FunFam" id="3.30.565.10:FF:000010">
    <property type="entry name" value="Sensor histidine kinase RcsC"/>
    <property type="match status" value="1"/>
</dbReference>
<keyword evidence="16" id="KW-1185">Reference proteome</keyword>
<feature type="region of interest" description="Disordered" evidence="11">
    <location>
        <begin position="27"/>
        <end position="73"/>
    </location>
</feature>
<dbReference type="PROSITE" id="PS50110">
    <property type="entry name" value="RESPONSE_REGULATORY"/>
    <property type="match status" value="1"/>
</dbReference>
<dbReference type="Gene3D" id="3.40.50.2300">
    <property type="match status" value="1"/>
</dbReference>
<proteinExistence type="predicted"/>
<dbReference type="InterPro" id="IPR005467">
    <property type="entry name" value="His_kinase_dom"/>
</dbReference>
<evidence type="ECO:0000256" key="6">
    <source>
        <dbReference type="ARBA" id="ARBA00022741"/>
    </source>
</evidence>
<dbReference type="SUPFAM" id="SSF55874">
    <property type="entry name" value="ATPase domain of HSP90 chaperone/DNA topoisomerase II/histidine kinase"/>
    <property type="match status" value="1"/>
</dbReference>
<dbReference type="GO" id="GO:0071474">
    <property type="term" value="P:cellular hyperosmotic response"/>
    <property type="evidence" value="ECO:0007669"/>
    <property type="project" value="TreeGrafter"/>
</dbReference>
<feature type="domain" description="Histidine kinase" evidence="12">
    <location>
        <begin position="865"/>
        <end position="1091"/>
    </location>
</feature>
<evidence type="ECO:0000256" key="10">
    <source>
        <dbReference type="PROSITE-ProRule" id="PRU00169"/>
    </source>
</evidence>
<dbReference type="CDD" id="cd00082">
    <property type="entry name" value="HisKA"/>
    <property type="match status" value="1"/>
</dbReference>
<feature type="domain" description="HAMP" evidence="14">
    <location>
        <begin position="394"/>
        <end position="446"/>
    </location>
</feature>
<evidence type="ECO:0000256" key="1">
    <source>
        <dbReference type="ARBA" id="ARBA00000085"/>
    </source>
</evidence>
<dbReference type="PANTHER" id="PTHR45339">
    <property type="entry name" value="HYBRID SIGNAL TRANSDUCTION HISTIDINE KINASE J"/>
    <property type="match status" value="1"/>
</dbReference>
<reference evidence="15 16" key="1">
    <citation type="journal article" date="2019" name="Fungal Biol. Biotechnol.">
        <title>Draft genome sequence of fastidious pathogen Ceratobasidium theobromae, which causes vascular-streak dieback in Theobroma cacao.</title>
        <authorList>
            <person name="Ali S.S."/>
            <person name="Asman A."/>
            <person name="Shao J."/>
            <person name="Firmansyah A.P."/>
            <person name="Susilo A.W."/>
            <person name="Rosmana A."/>
            <person name="McMahon P."/>
            <person name="Junaid M."/>
            <person name="Guest D."/>
            <person name="Kheng T.Y."/>
            <person name="Meinhardt L.W."/>
            <person name="Bailey B.A."/>
        </authorList>
    </citation>
    <scope>NUCLEOTIDE SEQUENCE [LARGE SCALE GENOMIC DNA]</scope>
    <source>
        <strain evidence="15 16">CT2</strain>
    </source>
</reference>
<feature type="domain" description="HAMP" evidence="14">
    <location>
        <begin position="302"/>
        <end position="354"/>
    </location>
</feature>
<comment type="caution">
    <text evidence="15">The sequence shown here is derived from an EMBL/GenBank/DDBJ whole genome shotgun (WGS) entry which is preliminary data.</text>
</comment>
<evidence type="ECO:0000256" key="2">
    <source>
        <dbReference type="ARBA" id="ARBA00012438"/>
    </source>
</evidence>
<dbReference type="Gene3D" id="1.20.120.1530">
    <property type="match status" value="4"/>
</dbReference>
<dbReference type="InterPro" id="IPR001789">
    <property type="entry name" value="Sig_transdc_resp-reg_receiver"/>
</dbReference>
<keyword evidence="8" id="KW-0067">ATP-binding</keyword>
<keyword evidence="6" id="KW-0547">Nucleotide-binding</keyword>
<feature type="domain" description="HAMP" evidence="14">
    <location>
        <begin position="791"/>
        <end position="843"/>
    </location>
</feature>
<dbReference type="FunFam" id="1.10.287.130:FF:000002">
    <property type="entry name" value="Two-component osmosensing histidine kinase"/>
    <property type="match status" value="1"/>
</dbReference>
<dbReference type="Pfam" id="PF00512">
    <property type="entry name" value="HisKA"/>
    <property type="match status" value="1"/>
</dbReference>
<evidence type="ECO:0000313" key="15">
    <source>
        <dbReference type="EMBL" id="KAB5592313.1"/>
    </source>
</evidence>
<dbReference type="Pfam" id="PF00672">
    <property type="entry name" value="HAMP"/>
    <property type="match status" value="4"/>
</dbReference>
<keyword evidence="4" id="KW-0808">Transferase</keyword>
<dbReference type="SMR" id="A0A5N5QL69"/>
<name>A0A5N5QL69_9AGAM</name>
<dbReference type="PROSITE" id="PS50109">
    <property type="entry name" value="HIS_KIN"/>
    <property type="match status" value="1"/>
</dbReference>
<dbReference type="PRINTS" id="PR00344">
    <property type="entry name" value="BCTRLSENSOR"/>
</dbReference>
<dbReference type="Pfam" id="PF00072">
    <property type="entry name" value="Response_reg"/>
    <property type="match status" value="1"/>
</dbReference>
<feature type="domain" description="HAMP" evidence="14">
    <location>
        <begin position="500"/>
        <end position="552"/>
    </location>
</feature>
<dbReference type="OrthoDB" id="10266508at2759"/>
<dbReference type="Pfam" id="PF18947">
    <property type="entry name" value="HAMP_2"/>
    <property type="match status" value="1"/>
</dbReference>
<evidence type="ECO:0000313" key="16">
    <source>
        <dbReference type="Proteomes" id="UP000383932"/>
    </source>
</evidence>
<dbReference type="SUPFAM" id="SSF52172">
    <property type="entry name" value="CheY-like"/>
    <property type="match status" value="2"/>
</dbReference>
<dbReference type="Proteomes" id="UP000383932">
    <property type="component" value="Unassembled WGS sequence"/>
</dbReference>
<evidence type="ECO:0000256" key="4">
    <source>
        <dbReference type="ARBA" id="ARBA00022679"/>
    </source>
</evidence>
<dbReference type="InterPro" id="IPR011006">
    <property type="entry name" value="CheY-like_superfamily"/>
</dbReference>
<dbReference type="CDD" id="cd16922">
    <property type="entry name" value="HATPase_EvgS-ArcB-TorS-like"/>
    <property type="match status" value="1"/>
</dbReference>
<organism evidence="15 16">
    <name type="scientific">Ceratobasidium theobromae</name>
    <dbReference type="NCBI Taxonomy" id="1582974"/>
    <lineage>
        <taxon>Eukaryota</taxon>
        <taxon>Fungi</taxon>
        <taxon>Dikarya</taxon>
        <taxon>Basidiomycota</taxon>
        <taxon>Agaricomycotina</taxon>
        <taxon>Agaricomycetes</taxon>
        <taxon>Cantharellales</taxon>
        <taxon>Ceratobasidiaceae</taxon>
        <taxon>Ceratobasidium</taxon>
    </lineage>
</organism>
<feature type="compositionally biased region" description="Low complexity" evidence="11">
    <location>
        <begin position="133"/>
        <end position="153"/>
    </location>
</feature>
<dbReference type="Gene3D" id="1.10.287.130">
    <property type="match status" value="1"/>
</dbReference>
<evidence type="ECO:0000256" key="9">
    <source>
        <dbReference type="ARBA" id="ARBA00023012"/>
    </source>
</evidence>
<comment type="catalytic activity">
    <reaction evidence="1">
        <text>ATP + protein L-histidine = ADP + protein N-phospho-L-histidine.</text>
        <dbReference type="EC" id="2.7.13.3"/>
    </reaction>
</comment>
<evidence type="ECO:0000259" key="13">
    <source>
        <dbReference type="PROSITE" id="PS50110"/>
    </source>
</evidence>
<dbReference type="FunFam" id="1.20.120.1530:FF:000003">
    <property type="entry name" value="Atypical/HisK protein kinase"/>
    <property type="match status" value="1"/>
</dbReference>
<dbReference type="InterPro" id="IPR036097">
    <property type="entry name" value="HisK_dim/P_sf"/>
</dbReference>
<feature type="region of interest" description="Disordered" evidence="11">
    <location>
        <begin position="105"/>
        <end position="155"/>
    </location>
</feature>
<keyword evidence="5" id="KW-0677">Repeat</keyword>
<feature type="domain" description="HAMP" evidence="14">
    <location>
        <begin position="219"/>
        <end position="272"/>
    </location>
</feature>
<evidence type="ECO:0000256" key="5">
    <source>
        <dbReference type="ARBA" id="ARBA00022737"/>
    </source>
</evidence>